<organism evidence="3 4">
    <name type="scientific">Natronococcus amylolyticus DSM 10524</name>
    <dbReference type="NCBI Taxonomy" id="1227497"/>
    <lineage>
        <taxon>Archaea</taxon>
        <taxon>Methanobacteriati</taxon>
        <taxon>Methanobacteriota</taxon>
        <taxon>Stenosarchaea group</taxon>
        <taxon>Halobacteria</taxon>
        <taxon>Halobacteriales</taxon>
        <taxon>Natrialbaceae</taxon>
        <taxon>Natronococcus</taxon>
    </lineage>
</organism>
<dbReference type="eggNOG" id="arCOG03828">
    <property type="taxonomic scope" value="Archaea"/>
</dbReference>
<accession>L9WY29</accession>
<dbReference type="InterPro" id="IPR036388">
    <property type="entry name" value="WH-like_DNA-bd_sf"/>
</dbReference>
<dbReference type="Gene3D" id="1.10.10.10">
    <property type="entry name" value="Winged helix-like DNA-binding domain superfamily/Winged helix DNA-binding domain"/>
    <property type="match status" value="1"/>
</dbReference>
<feature type="region of interest" description="Disordered" evidence="1">
    <location>
        <begin position="1"/>
        <end position="34"/>
    </location>
</feature>
<evidence type="ECO:0000313" key="4">
    <source>
        <dbReference type="Proteomes" id="UP000011688"/>
    </source>
</evidence>
<evidence type="ECO:0000313" key="3">
    <source>
        <dbReference type="EMBL" id="ELY54375.1"/>
    </source>
</evidence>
<feature type="domain" description="DUF7344" evidence="2">
    <location>
        <begin position="37"/>
        <end position="114"/>
    </location>
</feature>
<evidence type="ECO:0000259" key="2">
    <source>
        <dbReference type="Pfam" id="PF24035"/>
    </source>
</evidence>
<reference evidence="3 4" key="1">
    <citation type="journal article" date="2014" name="PLoS Genet.">
        <title>Phylogenetically driven sequencing of extremely halophilic archaea reveals strategies for static and dynamic osmo-response.</title>
        <authorList>
            <person name="Becker E.A."/>
            <person name="Seitzer P.M."/>
            <person name="Tritt A."/>
            <person name="Larsen D."/>
            <person name="Krusor M."/>
            <person name="Yao A.I."/>
            <person name="Wu D."/>
            <person name="Madern D."/>
            <person name="Eisen J.A."/>
            <person name="Darling A.E."/>
            <person name="Facciotti M.T."/>
        </authorList>
    </citation>
    <scope>NUCLEOTIDE SEQUENCE [LARGE SCALE GENOMIC DNA]</scope>
    <source>
        <strain evidence="3 4">DSM 10524</strain>
    </source>
</reference>
<name>L9WY29_9EURY</name>
<feature type="compositionally biased region" description="Basic and acidic residues" evidence="1">
    <location>
        <begin position="1"/>
        <end position="14"/>
    </location>
</feature>
<gene>
    <name evidence="3" type="ORF">C491_19459</name>
</gene>
<dbReference type="STRING" id="1227497.C491_19459"/>
<protein>
    <recommendedName>
        <fullName evidence="2">DUF7344 domain-containing protein</fullName>
    </recommendedName>
</protein>
<comment type="caution">
    <text evidence="3">The sequence shown here is derived from an EMBL/GenBank/DDBJ whole genome shotgun (WGS) entry which is preliminary data.</text>
</comment>
<dbReference type="EMBL" id="AOIB01000037">
    <property type="protein sequence ID" value="ELY54375.1"/>
    <property type="molecule type" value="Genomic_DNA"/>
</dbReference>
<proteinExistence type="predicted"/>
<dbReference type="InterPro" id="IPR055768">
    <property type="entry name" value="DUF7344"/>
</dbReference>
<evidence type="ECO:0000256" key="1">
    <source>
        <dbReference type="SAM" id="MobiDB-lite"/>
    </source>
</evidence>
<dbReference type="Proteomes" id="UP000011688">
    <property type="component" value="Unassembled WGS sequence"/>
</dbReference>
<sequence>MVDYRSEDREDHATTADSGVELPAVGEQRSSVDESLSLLSNRRRRDVLYCLSETEVASIESLATAIAARELSVPAERVSPDDREQLLIDLYHTHLPKLADRGLIEYDQRSGTVRWSTVSDELEALLERCYELEIGSA</sequence>
<dbReference type="OrthoDB" id="247722at2157"/>
<keyword evidence="4" id="KW-1185">Reference proteome</keyword>
<dbReference type="Pfam" id="PF24035">
    <property type="entry name" value="DUF7344"/>
    <property type="match status" value="1"/>
</dbReference>
<dbReference type="AlphaFoldDB" id="L9WY29"/>
<dbReference type="RefSeq" id="WP_005559283.1">
    <property type="nucleotide sequence ID" value="NZ_AOIB01000037.1"/>
</dbReference>